<evidence type="ECO:0008006" key="3">
    <source>
        <dbReference type="Google" id="ProtNLM"/>
    </source>
</evidence>
<reference evidence="1 2" key="1">
    <citation type="journal article" date="2019" name="Int. J. Syst. Evol. Microbiol.">
        <title>The Global Catalogue of Microorganisms (GCM) 10K type strain sequencing project: providing services to taxonomists for standard genome sequencing and annotation.</title>
        <authorList>
            <consortium name="The Broad Institute Genomics Platform"/>
            <consortium name="The Broad Institute Genome Sequencing Center for Infectious Disease"/>
            <person name="Wu L."/>
            <person name="Ma J."/>
        </authorList>
    </citation>
    <scope>NUCLEOTIDE SEQUENCE [LARGE SCALE GENOMIC DNA]</scope>
    <source>
        <strain evidence="1 2">JCM 14303</strain>
    </source>
</reference>
<evidence type="ECO:0000313" key="2">
    <source>
        <dbReference type="Proteomes" id="UP001500363"/>
    </source>
</evidence>
<organism evidence="1 2">
    <name type="scientific">Kribbella lupini</name>
    <dbReference type="NCBI Taxonomy" id="291602"/>
    <lineage>
        <taxon>Bacteria</taxon>
        <taxon>Bacillati</taxon>
        <taxon>Actinomycetota</taxon>
        <taxon>Actinomycetes</taxon>
        <taxon>Propionibacteriales</taxon>
        <taxon>Kribbellaceae</taxon>
        <taxon>Kribbella</taxon>
    </lineage>
</organism>
<evidence type="ECO:0000313" key="1">
    <source>
        <dbReference type="EMBL" id="GAA1542376.1"/>
    </source>
</evidence>
<comment type="caution">
    <text evidence="1">The sequence shown here is derived from an EMBL/GenBank/DDBJ whole genome shotgun (WGS) entry which is preliminary data.</text>
</comment>
<accession>A0ABN2BMD0</accession>
<keyword evidence="2" id="KW-1185">Reference proteome</keyword>
<dbReference type="Proteomes" id="UP001500363">
    <property type="component" value="Unassembled WGS sequence"/>
</dbReference>
<sequence>MPPVCHYPDQMLAHVDTWVLDLDNTLYPPSTGLADQMNIRIREYLRAGCSSTASTTRWITRQQRYGVRSAW</sequence>
<protein>
    <recommendedName>
        <fullName evidence="3">Hydrolase of the HAD superfamily</fullName>
    </recommendedName>
</protein>
<proteinExistence type="predicted"/>
<dbReference type="EMBL" id="BAAANC010000002">
    <property type="protein sequence ID" value="GAA1542376.1"/>
    <property type="molecule type" value="Genomic_DNA"/>
</dbReference>
<gene>
    <name evidence="1" type="ORF">GCM10009741_52080</name>
</gene>
<name>A0ABN2BMD0_9ACTN</name>
<dbReference type="Gene3D" id="1.10.150.450">
    <property type="match status" value="1"/>
</dbReference>